<dbReference type="AlphaFoldDB" id="A0A165PRU6"/>
<accession>A0A165PRU6</accession>
<evidence type="ECO:0000313" key="1">
    <source>
        <dbReference type="EMBL" id="KZT68554.1"/>
    </source>
</evidence>
<sequence length="102" mass="11548">MAAPRAQSGVAHGRHVLRSAEAILEFKFVTRRPRGYCPANFRYMALFRCERTVHSLVLPAIWEILLPRRIFGCFPCRATLIVVYATQGHILSLHKSAEVSDP</sequence>
<name>A0A165PRU6_9APHY</name>
<proteinExistence type="predicted"/>
<gene>
    <name evidence="1" type="ORF">DAEQUDRAFT_320505</name>
</gene>
<organism evidence="1 2">
    <name type="scientific">Daedalea quercina L-15889</name>
    <dbReference type="NCBI Taxonomy" id="1314783"/>
    <lineage>
        <taxon>Eukaryota</taxon>
        <taxon>Fungi</taxon>
        <taxon>Dikarya</taxon>
        <taxon>Basidiomycota</taxon>
        <taxon>Agaricomycotina</taxon>
        <taxon>Agaricomycetes</taxon>
        <taxon>Polyporales</taxon>
        <taxon>Fomitopsis</taxon>
    </lineage>
</organism>
<protein>
    <submittedName>
        <fullName evidence="1">Uncharacterized protein</fullName>
    </submittedName>
</protein>
<dbReference type="Proteomes" id="UP000076727">
    <property type="component" value="Unassembled WGS sequence"/>
</dbReference>
<dbReference type="EMBL" id="KV429065">
    <property type="protein sequence ID" value="KZT68554.1"/>
    <property type="molecule type" value="Genomic_DNA"/>
</dbReference>
<keyword evidence="2" id="KW-1185">Reference proteome</keyword>
<evidence type="ECO:0000313" key="2">
    <source>
        <dbReference type="Proteomes" id="UP000076727"/>
    </source>
</evidence>
<reference evidence="1 2" key="1">
    <citation type="journal article" date="2016" name="Mol. Biol. Evol.">
        <title>Comparative Genomics of Early-Diverging Mushroom-Forming Fungi Provides Insights into the Origins of Lignocellulose Decay Capabilities.</title>
        <authorList>
            <person name="Nagy L.G."/>
            <person name="Riley R."/>
            <person name="Tritt A."/>
            <person name="Adam C."/>
            <person name="Daum C."/>
            <person name="Floudas D."/>
            <person name="Sun H."/>
            <person name="Yadav J.S."/>
            <person name="Pangilinan J."/>
            <person name="Larsson K.H."/>
            <person name="Matsuura K."/>
            <person name="Barry K."/>
            <person name="Labutti K."/>
            <person name="Kuo R."/>
            <person name="Ohm R.A."/>
            <person name="Bhattacharya S.S."/>
            <person name="Shirouzu T."/>
            <person name="Yoshinaga Y."/>
            <person name="Martin F.M."/>
            <person name="Grigoriev I.V."/>
            <person name="Hibbett D.S."/>
        </authorList>
    </citation>
    <scope>NUCLEOTIDE SEQUENCE [LARGE SCALE GENOMIC DNA]</scope>
    <source>
        <strain evidence="1 2">L-15889</strain>
    </source>
</reference>